<comment type="function">
    <text evidence="5">In eubacteria ppGpp (guanosine 3'-diphosphate 5'-diphosphate) is a mediator of the stringent response that coordinates a variety of cellular activities in response to changes in nutritional abundance.</text>
</comment>
<dbReference type="GO" id="GO:0015970">
    <property type="term" value="P:guanosine tetraphosphate biosynthetic process"/>
    <property type="evidence" value="ECO:0007669"/>
    <property type="project" value="UniProtKB-UniPathway"/>
</dbReference>
<keyword evidence="10" id="KW-1185">Reference proteome</keyword>
<dbReference type="Pfam" id="PF13291">
    <property type="entry name" value="ACT_4"/>
    <property type="match status" value="1"/>
</dbReference>
<evidence type="ECO:0000256" key="5">
    <source>
        <dbReference type="RuleBase" id="RU003847"/>
    </source>
</evidence>
<comment type="pathway">
    <text evidence="2">Purine metabolism; ppGpp biosynthesis; ppGpp from GDP: step 1/1.</text>
</comment>
<dbReference type="Pfam" id="PF13328">
    <property type="entry name" value="HD_4"/>
    <property type="match status" value="1"/>
</dbReference>
<dbReference type="InterPro" id="IPR002912">
    <property type="entry name" value="ACT_dom"/>
</dbReference>
<dbReference type="Pfam" id="PF04607">
    <property type="entry name" value="RelA_SpoT"/>
    <property type="match status" value="1"/>
</dbReference>
<feature type="domain" description="TGS" evidence="8">
    <location>
        <begin position="387"/>
        <end position="448"/>
    </location>
</feature>
<dbReference type="CDD" id="cd05399">
    <property type="entry name" value="NT_Rel-Spo_like"/>
    <property type="match status" value="1"/>
</dbReference>
<evidence type="ECO:0000313" key="10">
    <source>
        <dbReference type="Proteomes" id="UP000245728"/>
    </source>
</evidence>
<keyword evidence="1 9" id="KW-0378">Hydrolase</keyword>
<dbReference type="FunFam" id="3.10.20.30:FF:000002">
    <property type="entry name" value="GTP pyrophosphokinase (RelA/SpoT)"/>
    <property type="match status" value="1"/>
</dbReference>
<evidence type="ECO:0000256" key="4">
    <source>
        <dbReference type="ARBA" id="ARBA00047968"/>
    </source>
</evidence>
<dbReference type="InterPro" id="IPR006674">
    <property type="entry name" value="HD_domain"/>
</dbReference>
<dbReference type="SUPFAM" id="SSF55021">
    <property type="entry name" value="ACT-like"/>
    <property type="match status" value="1"/>
</dbReference>
<dbReference type="InterPro" id="IPR012675">
    <property type="entry name" value="Beta-grasp_dom_sf"/>
</dbReference>
<dbReference type="PROSITE" id="PS51671">
    <property type="entry name" value="ACT"/>
    <property type="match status" value="1"/>
</dbReference>
<feature type="domain" description="ACT" evidence="6">
    <location>
        <begin position="628"/>
        <end position="702"/>
    </location>
</feature>
<dbReference type="Pfam" id="PF19296">
    <property type="entry name" value="RelA_AH_RIS"/>
    <property type="match status" value="1"/>
</dbReference>
<evidence type="ECO:0000313" key="9">
    <source>
        <dbReference type="EMBL" id="AWL13346.1"/>
    </source>
</evidence>
<dbReference type="NCBIfam" id="TIGR00691">
    <property type="entry name" value="spoT_relA"/>
    <property type="match status" value="1"/>
</dbReference>
<dbReference type="GO" id="GO:0005886">
    <property type="term" value="C:plasma membrane"/>
    <property type="evidence" value="ECO:0007669"/>
    <property type="project" value="TreeGrafter"/>
</dbReference>
<proteinExistence type="inferred from homology"/>
<evidence type="ECO:0000256" key="2">
    <source>
        <dbReference type="ARBA" id="ARBA00024329"/>
    </source>
</evidence>
<dbReference type="AlphaFoldDB" id="A0A2S2E6Q5"/>
<dbReference type="GO" id="GO:0008728">
    <property type="term" value="F:GTP diphosphokinase activity"/>
    <property type="evidence" value="ECO:0007669"/>
    <property type="project" value="TreeGrafter"/>
</dbReference>
<dbReference type="PROSITE" id="PS51831">
    <property type="entry name" value="HD"/>
    <property type="match status" value="1"/>
</dbReference>
<dbReference type="OrthoDB" id="9805041at2"/>
<dbReference type="GO" id="GO:0008893">
    <property type="term" value="F:guanosine-3',5'-bis(diphosphate) 3'-diphosphatase activity"/>
    <property type="evidence" value="ECO:0007669"/>
    <property type="project" value="UniProtKB-EC"/>
</dbReference>
<dbReference type="NCBIfam" id="NF008303">
    <property type="entry name" value="PRK11092.1"/>
    <property type="match status" value="1"/>
</dbReference>
<reference evidence="9 10" key="1">
    <citation type="submission" date="2018-05" db="EMBL/GenBank/DDBJ databases">
        <title>Salinimonas sp. HMF8227 Genome sequencing and assembly.</title>
        <authorList>
            <person name="Kang H."/>
            <person name="Kang J."/>
            <person name="Cha I."/>
            <person name="Kim H."/>
            <person name="Joh K."/>
        </authorList>
    </citation>
    <scope>NUCLEOTIDE SEQUENCE [LARGE SCALE GENOMIC DNA]</scope>
    <source>
        <strain evidence="9 10">HMF8227</strain>
    </source>
</reference>
<dbReference type="SUPFAM" id="SSF109604">
    <property type="entry name" value="HD-domain/PDEase-like"/>
    <property type="match status" value="1"/>
</dbReference>
<dbReference type="InterPro" id="IPR045600">
    <property type="entry name" value="RelA/SpoT_AH_RIS"/>
</dbReference>
<evidence type="ECO:0000259" key="6">
    <source>
        <dbReference type="PROSITE" id="PS51671"/>
    </source>
</evidence>
<dbReference type="EC" id="3.1.7.2" evidence="3"/>
<dbReference type="GO" id="GO:0042594">
    <property type="term" value="P:response to starvation"/>
    <property type="evidence" value="ECO:0007669"/>
    <property type="project" value="TreeGrafter"/>
</dbReference>
<dbReference type="Gene3D" id="1.10.3210.10">
    <property type="entry name" value="Hypothetical protein af1432"/>
    <property type="match status" value="1"/>
</dbReference>
<dbReference type="CDD" id="cd04876">
    <property type="entry name" value="ACT_RelA-SpoT"/>
    <property type="match status" value="1"/>
</dbReference>
<dbReference type="KEGG" id="salh:HMF8227_02898"/>
<feature type="domain" description="HD" evidence="7">
    <location>
        <begin position="45"/>
        <end position="144"/>
    </location>
</feature>
<dbReference type="PANTHER" id="PTHR21262">
    <property type="entry name" value="GUANOSINE-3',5'-BIS DIPHOSPHATE 3'-PYROPHOSPHOHYDROLASE"/>
    <property type="match status" value="1"/>
</dbReference>
<dbReference type="RefSeq" id="WP_109340848.1">
    <property type="nucleotide sequence ID" value="NZ_CP029347.1"/>
</dbReference>
<dbReference type="PANTHER" id="PTHR21262:SF36">
    <property type="entry name" value="BIFUNCTIONAL (P)PPGPP SYNTHASE_HYDROLASE SPOT"/>
    <property type="match status" value="1"/>
</dbReference>
<evidence type="ECO:0000259" key="8">
    <source>
        <dbReference type="PROSITE" id="PS51880"/>
    </source>
</evidence>
<dbReference type="Pfam" id="PF02824">
    <property type="entry name" value="TGS"/>
    <property type="match status" value="1"/>
</dbReference>
<dbReference type="InterPro" id="IPR043519">
    <property type="entry name" value="NT_sf"/>
</dbReference>
<evidence type="ECO:0000256" key="3">
    <source>
        <dbReference type="ARBA" id="ARBA00024387"/>
    </source>
</evidence>
<dbReference type="SMART" id="SM00471">
    <property type="entry name" value="HDc"/>
    <property type="match status" value="1"/>
</dbReference>
<dbReference type="InterPro" id="IPR003607">
    <property type="entry name" value="HD/PDEase_dom"/>
</dbReference>
<dbReference type="CDD" id="cd00077">
    <property type="entry name" value="HDc"/>
    <property type="match status" value="1"/>
</dbReference>
<protein>
    <recommendedName>
        <fullName evidence="3">guanosine-3',5'-bis(diphosphate) 3'-diphosphatase</fullName>
        <ecNumber evidence="3">3.1.7.2</ecNumber>
    </recommendedName>
</protein>
<evidence type="ECO:0000259" key="7">
    <source>
        <dbReference type="PROSITE" id="PS51831"/>
    </source>
</evidence>
<dbReference type="Gene3D" id="3.30.460.10">
    <property type="entry name" value="Beta Polymerase, domain 2"/>
    <property type="match status" value="1"/>
</dbReference>
<dbReference type="InterPro" id="IPR045865">
    <property type="entry name" value="ACT-like_dom_sf"/>
</dbReference>
<dbReference type="InterPro" id="IPR033655">
    <property type="entry name" value="TGS_RelA/SpoT"/>
</dbReference>
<dbReference type="SUPFAM" id="SSF81271">
    <property type="entry name" value="TGS-like"/>
    <property type="match status" value="1"/>
</dbReference>
<comment type="catalytic activity">
    <reaction evidence="4">
        <text>guanosine 3',5'-bis(diphosphate) + H2O = GDP + diphosphate + H(+)</text>
        <dbReference type="Rhea" id="RHEA:14253"/>
        <dbReference type="ChEBI" id="CHEBI:15377"/>
        <dbReference type="ChEBI" id="CHEBI:15378"/>
        <dbReference type="ChEBI" id="CHEBI:33019"/>
        <dbReference type="ChEBI" id="CHEBI:58189"/>
        <dbReference type="ChEBI" id="CHEBI:77828"/>
        <dbReference type="EC" id="3.1.7.2"/>
    </reaction>
</comment>
<dbReference type="UniPathway" id="UPA00908">
    <property type="reaction ID" value="UER00886"/>
</dbReference>
<dbReference type="InterPro" id="IPR012676">
    <property type="entry name" value="TGS-like"/>
</dbReference>
<dbReference type="Proteomes" id="UP000245728">
    <property type="component" value="Chromosome"/>
</dbReference>
<name>A0A2S2E6Q5_9ALTE</name>
<gene>
    <name evidence="9" type="primary">spoT</name>
    <name evidence="9" type="ORF">HMF8227_02898</name>
</gene>
<dbReference type="SMART" id="SM00954">
    <property type="entry name" value="RelA_SpoT"/>
    <property type="match status" value="1"/>
</dbReference>
<dbReference type="PROSITE" id="PS51880">
    <property type="entry name" value="TGS"/>
    <property type="match status" value="1"/>
</dbReference>
<accession>A0A2S2E6Q5</accession>
<dbReference type="GO" id="GO:0015949">
    <property type="term" value="P:nucleobase-containing small molecule interconversion"/>
    <property type="evidence" value="ECO:0007669"/>
    <property type="project" value="UniProtKB-ARBA"/>
</dbReference>
<evidence type="ECO:0000256" key="1">
    <source>
        <dbReference type="ARBA" id="ARBA00022801"/>
    </source>
</evidence>
<dbReference type="Gene3D" id="3.30.70.260">
    <property type="match status" value="1"/>
</dbReference>
<dbReference type="EMBL" id="CP029347">
    <property type="protein sequence ID" value="AWL13346.1"/>
    <property type="molecule type" value="Genomic_DNA"/>
</dbReference>
<dbReference type="FunFam" id="1.10.3210.10:FF:000001">
    <property type="entry name" value="GTP pyrophosphokinase RelA"/>
    <property type="match status" value="1"/>
</dbReference>
<dbReference type="FunFam" id="3.30.460.10:FF:000001">
    <property type="entry name" value="GTP pyrophosphokinase RelA"/>
    <property type="match status" value="1"/>
</dbReference>
<dbReference type="Gene3D" id="3.10.20.30">
    <property type="match status" value="1"/>
</dbReference>
<dbReference type="InterPro" id="IPR004811">
    <property type="entry name" value="RelA/Spo_fam"/>
</dbReference>
<organism evidence="9 10">
    <name type="scientific">Saliniradius amylolyticus</name>
    <dbReference type="NCBI Taxonomy" id="2183582"/>
    <lineage>
        <taxon>Bacteria</taxon>
        <taxon>Pseudomonadati</taxon>
        <taxon>Pseudomonadota</taxon>
        <taxon>Gammaproteobacteria</taxon>
        <taxon>Alteromonadales</taxon>
        <taxon>Alteromonadaceae</taxon>
        <taxon>Saliniradius</taxon>
    </lineage>
</organism>
<dbReference type="InterPro" id="IPR004095">
    <property type="entry name" value="TGS"/>
</dbReference>
<comment type="similarity">
    <text evidence="5">Belongs to the relA/spoT family.</text>
</comment>
<dbReference type="CDD" id="cd01668">
    <property type="entry name" value="TGS_RSH"/>
    <property type="match status" value="1"/>
</dbReference>
<dbReference type="SUPFAM" id="SSF81301">
    <property type="entry name" value="Nucleotidyltransferase"/>
    <property type="match status" value="1"/>
</dbReference>
<sequence length="707" mass="80011">MYLFEGLKQKVSAFLPQDQVAEVQQAFVVARDAHDGQMRSSGDPYITHPVAVAGILADMRLDHETLMAALLHDVIEDTELDKPDLADKFGDTVADLVEGVSKLDKIQFRSKKEAQAENFRKMVMAMTQDIRVILIKLADRTHNMRTLGALRPDKRRRIARETLEIYAPIAHRLGIHDIKNELEDLGFQAMYPMRYRALKSAVRQARGNRKEVIENTRQEIENRLQDNGIVAEVLGREKHLYSIYRKMRNKELMFNEVMDIYAFRLIVKDVDACYRALGAMHGLYKPIEGRFKDYVAIPRTNGYQSLHTSLVGMHGIPVEIQIRTDEMDQMADKGVAAHWLYKQPDDSKGNTAQVRARKWMQSLLELQQSASTSVEFIENVKTDLFPDEIYVFTPDGRIIELPMGATPVDFAYAVHSDVGNACVGVRVDRRTYSLNKPLENGQSVEIITSPRAKPNASWLNFVVSAKARSYIRQYLKKQRSQEAINMGNRLLRHALGHVKLDEIPQADIDRVVAETKHDDFSELLADIGLGNELSAIVARRLLGDTESKATEASRKQVAIKGTEGLLVGYGRCCHPIPGDEIIAVLSPGKGMTIHQGGCRNIRKLSREEPHRVLPMHWQDEVQGEFKASLRIELMNRQGTLAKLTSTIAASESDIVGLQTEEKEGSLYFIDLELTTTDRIHLANIMRRIRAMPEVHKVSRHSQSKQHV</sequence>
<dbReference type="InterPro" id="IPR007685">
    <property type="entry name" value="RelA_SpoT"/>
</dbReference>